<feature type="transmembrane region" description="Helical" evidence="2">
    <location>
        <begin position="7"/>
        <end position="27"/>
    </location>
</feature>
<keyword evidence="2" id="KW-0472">Membrane</keyword>
<keyword evidence="2" id="KW-1133">Transmembrane helix</keyword>
<accession>A0A7C4M2C6</accession>
<organism evidence="3">
    <name type="scientific">candidate division CPR3 bacterium</name>
    <dbReference type="NCBI Taxonomy" id="2268181"/>
    <lineage>
        <taxon>Bacteria</taxon>
        <taxon>Bacteria division CPR3</taxon>
    </lineage>
</organism>
<dbReference type="EMBL" id="DSYQ01000001">
    <property type="protein sequence ID" value="HGT70653.1"/>
    <property type="molecule type" value="Genomic_DNA"/>
</dbReference>
<protein>
    <submittedName>
        <fullName evidence="3">Uncharacterized protein</fullName>
    </submittedName>
</protein>
<evidence type="ECO:0000256" key="2">
    <source>
        <dbReference type="SAM" id="Phobius"/>
    </source>
</evidence>
<sequence length="925" mass="100690">MLKKRKIILSLLSLILIGFLVGGFLWFGSSDIGEPKTKAAQTDFNLYYHNNKQEAISANWTAITTPPEPLRLGEVQHHVYYAVPAGSNKNYFYYLSDSDILNWKKVDVSFDATQVIDMSLDNYRTSFLMPNGIMWQYQSSGTYDVTTGYLLVQGKIKHLMRGNPEYVVYVDAGVWHTASRNSLTGFWTKISTWATSPIPENKIVSIDVNPSNFDYYVTTTDNEFYVINNNGTASKINFTSPNMPAAANRRFIGRPVIEYTTGEMWIYVVNMADPSNPSNYYILYTTVDGLGTPDVDVPGPTSGTDKLPILNVSSVDNIPTYMTANGFTDLSTYLFTLSGSPFPGIPPFIPPPSGGNGTLVITTNPGLDTLVYIDGNPYTITAGSSGNITLPEGDHYVVFEDLSNSGYTTPEPDGDPSNRDPGNAGDTNPPGRRVFVAAGQTTTMQALYHRDSLLKQIGRTTAETLLFTPSATKGIIQWGLLRGVAEISADGGVNWQKSIAEVLYIGSMPQIFMEKRQSDNTRFLAAGERVEYYIDFSVSDTADLTYNATILDRVTVTPASEASNVIIESASIDLPSVDCAISLASQAAPIIDQVNKTVTYNVTNAVRGCTFRARVVLATDPDIASNVSIQDNATLTTEGATGEEQFTTITISPFTRENLNVGGSIYARGNLNMGDGGGGPYIIGADGNIENNTTSRKGWIVENYTMRSGSSTDFDPDNCVIGSACKTMKDNVEKLKNNYNTNKTLNISINSFDFDGSIPEGDVWYKQNGNITIGSTGSVSVINNGTLLIENGDIFIESNIEKSSSDSMLGIIVHNGNVIIRKNVTRVDALFYIYSDSGSGKGSFITESNSPGYDENQLIINGLVVSSGISSGGTRKDAFILRRNYIGNKLSDLANPANRQPAELFYYDSRVIVNPPPGFSGRLVR</sequence>
<gene>
    <name evidence="3" type="ORF">ENT43_00145</name>
</gene>
<evidence type="ECO:0000256" key="1">
    <source>
        <dbReference type="SAM" id="MobiDB-lite"/>
    </source>
</evidence>
<feature type="region of interest" description="Disordered" evidence="1">
    <location>
        <begin position="403"/>
        <end position="431"/>
    </location>
</feature>
<comment type="caution">
    <text evidence="3">The sequence shown here is derived from an EMBL/GenBank/DDBJ whole genome shotgun (WGS) entry which is preliminary data.</text>
</comment>
<keyword evidence="2" id="KW-0812">Transmembrane</keyword>
<name>A0A7C4M2C6_UNCC3</name>
<evidence type="ECO:0000313" key="3">
    <source>
        <dbReference type="EMBL" id="HGT70653.1"/>
    </source>
</evidence>
<dbReference type="AlphaFoldDB" id="A0A7C4M2C6"/>
<proteinExistence type="predicted"/>
<reference evidence="3" key="1">
    <citation type="journal article" date="2020" name="mSystems">
        <title>Genome- and Community-Level Interaction Insights into Carbon Utilization and Element Cycling Functions of Hydrothermarchaeota in Hydrothermal Sediment.</title>
        <authorList>
            <person name="Zhou Z."/>
            <person name="Liu Y."/>
            <person name="Xu W."/>
            <person name="Pan J."/>
            <person name="Luo Z.H."/>
            <person name="Li M."/>
        </authorList>
    </citation>
    <scope>NUCLEOTIDE SEQUENCE [LARGE SCALE GENOMIC DNA]</scope>
    <source>
        <strain evidence="3">SpSt-579</strain>
    </source>
</reference>